<dbReference type="AlphaFoldDB" id="E7N4T1"/>
<protein>
    <submittedName>
        <fullName evidence="1">Uncharacterized protein</fullName>
    </submittedName>
</protein>
<evidence type="ECO:0000313" key="1">
    <source>
        <dbReference type="EMBL" id="EFW28812.1"/>
    </source>
</evidence>
<comment type="caution">
    <text evidence="1">The sequence shown here is derived from an EMBL/GenBank/DDBJ whole genome shotgun (WGS) entry which is preliminary data.</text>
</comment>
<proteinExistence type="predicted"/>
<organism evidence="1 2">
    <name type="scientific">Selenomonas artemidis F0399</name>
    <dbReference type="NCBI Taxonomy" id="749551"/>
    <lineage>
        <taxon>Bacteria</taxon>
        <taxon>Bacillati</taxon>
        <taxon>Bacillota</taxon>
        <taxon>Negativicutes</taxon>
        <taxon>Selenomonadales</taxon>
        <taxon>Selenomonadaceae</taxon>
        <taxon>Selenomonas</taxon>
    </lineage>
</organism>
<dbReference type="HOGENOM" id="CLU_3276492_0_0_9"/>
<gene>
    <name evidence="1" type="ORF">HMPREF9555_02025</name>
</gene>
<dbReference type="Proteomes" id="UP000004633">
    <property type="component" value="Unassembled WGS sequence"/>
</dbReference>
<accession>E7N4T1</accession>
<keyword evidence="2" id="KW-1185">Reference proteome</keyword>
<evidence type="ECO:0000313" key="2">
    <source>
        <dbReference type="Proteomes" id="UP000004633"/>
    </source>
</evidence>
<name>E7N4T1_9FIRM</name>
<dbReference type="EMBL" id="AECV01000057">
    <property type="protein sequence ID" value="EFW28812.1"/>
    <property type="molecule type" value="Genomic_DNA"/>
</dbReference>
<reference evidence="1 2" key="1">
    <citation type="submission" date="2010-08" db="EMBL/GenBank/DDBJ databases">
        <authorList>
            <person name="Weinstock G."/>
            <person name="Sodergren E."/>
            <person name="Clifton S."/>
            <person name="Fulton L."/>
            <person name="Fulton B."/>
            <person name="Courtney L."/>
            <person name="Fronick C."/>
            <person name="Harrison M."/>
            <person name="Strong C."/>
            <person name="Farmer C."/>
            <person name="Delahaunty K."/>
            <person name="Markovic C."/>
            <person name="Hall O."/>
            <person name="Minx P."/>
            <person name="Tomlinson C."/>
            <person name="Mitreva M."/>
            <person name="Hou S."/>
            <person name="Chen J."/>
            <person name="Wollam A."/>
            <person name="Pepin K.H."/>
            <person name="Johnson M."/>
            <person name="Bhonagiri V."/>
            <person name="Zhang X."/>
            <person name="Suruliraj S."/>
            <person name="Warren W."/>
            <person name="Chinwalla A."/>
            <person name="Mardis E.R."/>
            <person name="Wilson R.K."/>
        </authorList>
    </citation>
    <scope>NUCLEOTIDE SEQUENCE [LARGE SCALE GENOMIC DNA]</scope>
    <source>
        <strain evidence="1 2">F0399</strain>
    </source>
</reference>
<sequence length="41" mass="4815">MPPPYCAEIHSPAREKYAIIAVSERYILPPSAAEYRSWRYM</sequence>